<evidence type="ECO:0000313" key="2">
    <source>
        <dbReference type="Proteomes" id="UP001428817"/>
    </source>
</evidence>
<dbReference type="EMBL" id="BAABJP010000015">
    <property type="protein sequence ID" value="GAA5158195.1"/>
    <property type="molecule type" value="Genomic_DNA"/>
</dbReference>
<proteinExistence type="predicted"/>
<comment type="caution">
    <text evidence="1">The sequence shown here is derived from an EMBL/GenBank/DDBJ whole genome shotgun (WGS) entry which is preliminary data.</text>
</comment>
<dbReference type="RefSeq" id="WP_185059151.1">
    <property type="nucleotide sequence ID" value="NZ_BAABJP010000015.1"/>
</dbReference>
<organism evidence="1 2">
    <name type="scientific">Pseudonocardia eucalypti</name>
    <dbReference type="NCBI Taxonomy" id="648755"/>
    <lineage>
        <taxon>Bacteria</taxon>
        <taxon>Bacillati</taxon>
        <taxon>Actinomycetota</taxon>
        <taxon>Actinomycetes</taxon>
        <taxon>Pseudonocardiales</taxon>
        <taxon>Pseudonocardiaceae</taxon>
        <taxon>Pseudonocardia</taxon>
    </lineage>
</organism>
<protein>
    <submittedName>
        <fullName evidence="1">Uncharacterized protein</fullName>
    </submittedName>
</protein>
<name>A0ABP9Q8M5_9PSEU</name>
<keyword evidence="2" id="KW-1185">Reference proteome</keyword>
<accession>A0ABP9Q8M5</accession>
<evidence type="ECO:0000313" key="1">
    <source>
        <dbReference type="EMBL" id="GAA5158195.1"/>
    </source>
</evidence>
<sequence length="100" mass="10978">MAEIVKQQVVYGVHAVRAREICATQFVTGRLAKAEKYAKEMSTDPGVLAAAVTRYVMETEGQHRAEALYVDGKRQEVPYISDSRRILANGHGAASAWGLQ</sequence>
<dbReference type="Proteomes" id="UP001428817">
    <property type="component" value="Unassembled WGS sequence"/>
</dbReference>
<gene>
    <name evidence="1" type="ORF">GCM10023321_37640</name>
</gene>
<reference evidence="2" key="1">
    <citation type="journal article" date="2019" name="Int. J. Syst. Evol. Microbiol.">
        <title>The Global Catalogue of Microorganisms (GCM) 10K type strain sequencing project: providing services to taxonomists for standard genome sequencing and annotation.</title>
        <authorList>
            <consortium name="The Broad Institute Genomics Platform"/>
            <consortium name="The Broad Institute Genome Sequencing Center for Infectious Disease"/>
            <person name="Wu L."/>
            <person name="Ma J."/>
        </authorList>
    </citation>
    <scope>NUCLEOTIDE SEQUENCE [LARGE SCALE GENOMIC DNA]</scope>
    <source>
        <strain evidence="2">JCM 18303</strain>
    </source>
</reference>